<organism evidence="5">
    <name type="scientific">candidate division WOR-3 bacterium</name>
    <dbReference type="NCBI Taxonomy" id="2052148"/>
    <lineage>
        <taxon>Bacteria</taxon>
        <taxon>Bacteria division WOR-3</taxon>
    </lineage>
</organism>
<evidence type="ECO:0000259" key="4">
    <source>
        <dbReference type="PROSITE" id="PS51379"/>
    </source>
</evidence>
<dbReference type="GO" id="GO:0051536">
    <property type="term" value="F:iron-sulfur cluster binding"/>
    <property type="evidence" value="ECO:0007669"/>
    <property type="project" value="UniProtKB-KW"/>
</dbReference>
<dbReference type="InterPro" id="IPR017896">
    <property type="entry name" value="4Fe4S_Fe-S-bd"/>
</dbReference>
<keyword evidence="3" id="KW-0411">Iron-sulfur</keyword>
<protein>
    <submittedName>
        <fullName evidence="5">4Fe-4S dicluster domain-containing protein</fullName>
    </submittedName>
</protein>
<sequence length="57" mass="6552">CTGCMACVLNCPTRAISMVYGNILINYSRCIECYTCIEVCNFDALEVYNLNLKRRFE</sequence>
<feature type="domain" description="4Fe-4S ferredoxin-type" evidence="4">
    <location>
        <begin position="21"/>
        <end position="50"/>
    </location>
</feature>
<dbReference type="Proteomes" id="UP000885847">
    <property type="component" value="Unassembled WGS sequence"/>
</dbReference>
<evidence type="ECO:0000256" key="3">
    <source>
        <dbReference type="ARBA" id="ARBA00023014"/>
    </source>
</evidence>
<keyword evidence="1" id="KW-0479">Metal-binding</keyword>
<proteinExistence type="predicted"/>
<comment type="caution">
    <text evidence="5">The sequence shown here is derived from an EMBL/GenBank/DDBJ whole genome shotgun (WGS) entry which is preliminary data.</text>
</comment>
<evidence type="ECO:0000256" key="2">
    <source>
        <dbReference type="ARBA" id="ARBA00023004"/>
    </source>
</evidence>
<dbReference type="AlphaFoldDB" id="A0A7C0ZD40"/>
<dbReference type="Gene3D" id="3.30.70.20">
    <property type="match status" value="1"/>
</dbReference>
<feature type="domain" description="4Fe-4S ferredoxin-type" evidence="4">
    <location>
        <begin position="1"/>
        <end position="19"/>
    </location>
</feature>
<dbReference type="PROSITE" id="PS00198">
    <property type="entry name" value="4FE4S_FER_1"/>
    <property type="match status" value="1"/>
</dbReference>
<evidence type="ECO:0000313" key="5">
    <source>
        <dbReference type="EMBL" id="HDI83391.1"/>
    </source>
</evidence>
<keyword evidence="2" id="KW-0408">Iron</keyword>
<dbReference type="EMBL" id="DQWE01000299">
    <property type="protein sequence ID" value="HDI83391.1"/>
    <property type="molecule type" value="Genomic_DNA"/>
</dbReference>
<reference evidence="5" key="1">
    <citation type="journal article" date="2020" name="mSystems">
        <title>Genome- and Community-Level Interaction Insights into Carbon Utilization and Element Cycling Functions of Hydrothermarchaeota in Hydrothermal Sediment.</title>
        <authorList>
            <person name="Zhou Z."/>
            <person name="Liu Y."/>
            <person name="Xu W."/>
            <person name="Pan J."/>
            <person name="Luo Z.H."/>
            <person name="Li M."/>
        </authorList>
    </citation>
    <scope>NUCLEOTIDE SEQUENCE [LARGE SCALE GENOMIC DNA]</scope>
    <source>
        <strain evidence="5">HyVt-102</strain>
    </source>
</reference>
<evidence type="ECO:0000256" key="1">
    <source>
        <dbReference type="ARBA" id="ARBA00022723"/>
    </source>
</evidence>
<feature type="non-terminal residue" evidence="5">
    <location>
        <position position="1"/>
    </location>
</feature>
<dbReference type="GO" id="GO:0046872">
    <property type="term" value="F:metal ion binding"/>
    <property type="evidence" value="ECO:0007669"/>
    <property type="project" value="UniProtKB-KW"/>
</dbReference>
<dbReference type="PROSITE" id="PS51379">
    <property type="entry name" value="4FE4S_FER_2"/>
    <property type="match status" value="2"/>
</dbReference>
<accession>A0A7C0ZD40</accession>
<gene>
    <name evidence="5" type="ORF">ENF18_06330</name>
</gene>
<dbReference type="Pfam" id="PF12838">
    <property type="entry name" value="Fer4_7"/>
    <property type="match status" value="1"/>
</dbReference>
<dbReference type="SUPFAM" id="SSF54862">
    <property type="entry name" value="4Fe-4S ferredoxins"/>
    <property type="match status" value="1"/>
</dbReference>
<dbReference type="InterPro" id="IPR017900">
    <property type="entry name" value="4Fe4S_Fe_S_CS"/>
</dbReference>
<name>A0A7C0ZD40_UNCW3</name>